<evidence type="ECO:0000256" key="1">
    <source>
        <dbReference type="SAM" id="MobiDB-lite"/>
    </source>
</evidence>
<evidence type="ECO:0000313" key="3">
    <source>
        <dbReference type="EMBL" id="SPO04658.1"/>
    </source>
</evidence>
<dbReference type="InterPro" id="IPR046341">
    <property type="entry name" value="SET_dom_sf"/>
</dbReference>
<dbReference type="Gene3D" id="1.25.40.10">
    <property type="entry name" value="Tetratricopeptide repeat domain"/>
    <property type="match status" value="1"/>
</dbReference>
<dbReference type="PANTHER" id="PTHR47643:SF2">
    <property type="entry name" value="TPR DOMAIN PROTEIN (AFU_ORTHOLOGUE AFUA_5G12710)"/>
    <property type="match status" value="1"/>
</dbReference>
<keyword evidence="4" id="KW-1185">Reference proteome</keyword>
<dbReference type="InterPro" id="IPR053209">
    <property type="entry name" value="Gramillin-biosynth_MTr"/>
</dbReference>
<proteinExistence type="predicted"/>
<feature type="domain" description="SET" evidence="2">
    <location>
        <begin position="352"/>
        <end position="546"/>
    </location>
</feature>
<reference evidence="3" key="1">
    <citation type="submission" date="2018-03" db="EMBL/GenBank/DDBJ databases">
        <authorList>
            <person name="Guldener U."/>
        </authorList>
    </citation>
    <scope>NUCLEOTIDE SEQUENCE</scope>
</reference>
<dbReference type="SUPFAM" id="SSF48452">
    <property type="entry name" value="TPR-like"/>
    <property type="match status" value="1"/>
</dbReference>
<dbReference type="PANTHER" id="PTHR47643">
    <property type="entry name" value="TPR DOMAIN PROTEIN (AFU_ORTHOLOGUE AFUA_5G12710)"/>
    <property type="match status" value="1"/>
</dbReference>
<dbReference type="Pfam" id="PF00856">
    <property type="entry name" value="SET"/>
    <property type="match status" value="1"/>
</dbReference>
<accession>A0AAE8N419</accession>
<dbReference type="Gene3D" id="2.170.270.10">
    <property type="entry name" value="SET domain"/>
    <property type="match status" value="1"/>
</dbReference>
<evidence type="ECO:0000259" key="2">
    <source>
        <dbReference type="PROSITE" id="PS50280"/>
    </source>
</evidence>
<gene>
    <name evidence="3" type="ORF">DNG_07343</name>
</gene>
<dbReference type="InterPro" id="IPR011990">
    <property type="entry name" value="TPR-like_helical_dom_sf"/>
</dbReference>
<evidence type="ECO:0000313" key="4">
    <source>
        <dbReference type="Proteomes" id="UP001187682"/>
    </source>
</evidence>
<feature type="region of interest" description="Disordered" evidence="1">
    <location>
        <begin position="14"/>
        <end position="40"/>
    </location>
</feature>
<dbReference type="PROSITE" id="PS50280">
    <property type="entry name" value="SET"/>
    <property type="match status" value="1"/>
</dbReference>
<dbReference type="SMART" id="SM00317">
    <property type="entry name" value="SET"/>
    <property type="match status" value="1"/>
</dbReference>
<name>A0AAE8N419_9PEZI</name>
<dbReference type="Proteomes" id="UP001187682">
    <property type="component" value="Unassembled WGS sequence"/>
</dbReference>
<dbReference type="EMBL" id="ONZQ02000010">
    <property type="protein sequence ID" value="SPO04658.1"/>
    <property type="molecule type" value="Genomic_DNA"/>
</dbReference>
<dbReference type="AlphaFoldDB" id="A0AAE8N419"/>
<protein>
    <submittedName>
        <fullName evidence="3">Related to TPR domain protein</fullName>
    </submittedName>
</protein>
<sequence>MDIKTLPLDRPCAINTESDIPGAHRGSQLKGTKGDDHRSPDNFISGLFRNLREIAAKPDEDKVATSAVPVPHKPCALPMDSLRPIMISKMKPETYYPRTKILLRVTLQPERLMRSVAAAAEDEEGTVVLLNLYHQPDEEVVPVRHLLRAGDICVVKRPVLRSSSGNPYWLRVDHVSEVVWLEDTSPLIPSRWRAQVPDLKEDSSSIRARGNEAVKKQSWAEAESLYSSAIEAAKTPDEANFAYLNRSLANLKLGRPTKARLDATRVSNTPKVSSKSLFREARALYELAEFKPCHDKLSTLLSSDPTNKDALSELSRVNERLREKAAGEYAFHRMYEQAKKTPPLIDCATYSAPVEVRDSIGKGRGLFTTRAVSAGDLLLCEKAFAYVFSGEDGAGHTSVLIKETAQRVITGGYAHLITQIVQKMLHDPDASREFRDLYSGDYAPAPPSKVDGLPVVDSCLVEKIISLNGFGAPRTSKEAFVKSFSDPKHRRFGGGPTHDTCGIWVLAARINHSCTPNCQRSFIGDMQMVRAATDMEAGTELLFTYRQPGSLESYESIQKGLSDWGKVKQGRIDRAQPRLGKLFEKLENLLPSAGGIVGSRLPIADPYSLLSIYFMCSSEETNALDMGARCLETFGFRTAAFPPVGDQMAPRIEITRWRLVDGRVPVAFSHLFTTYQRIEPEFCALWKEYTRRAYSIIVGEGETVGERFPALLEDY</sequence>
<comment type="caution">
    <text evidence="3">The sequence shown here is derived from an EMBL/GenBank/DDBJ whole genome shotgun (WGS) entry which is preliminary data.</text>
</comment>
<dbReference type="SUPFAM" id="SSF82199">
    <property type="entry name" value="SET domain"/>
    <property type="match status" value="1"/>
</dbReference>
<dbReference type="InterPro" id="IPR001214">
    <property type="entry name" value="SET_dom"/>
</dbReference>
<organism evidence="3 4">
    <name type="scientific">Cephalotrichum gorgonifer</name>
    <dbReference type="NCBI Taxonomy" id="2041049"/>
    <lineage>
        <taxon>Eukaryota</taxon>
        <taxon>Fungi</taxon>
        <taxon>Dikarya</taxon>
        <taxon>Ascomycota</taxon>
        <taxon>Pezizomycotina</taxon>
        <taxon>Sordariomycetes</taxon>
        <taxon>Hypocreomycetidae</taxon>
        <taxon>Microascales</taxon>
        <taxon>Microascaceae</taxon>
        <taxon>Cephalotrichum</taxon>
    </lineage>
</organism>